<evidence type="ECO:0000313" key="3">
    <source>
        <dbReference type="Proteomes" id="UP001501319"/>
    </source>
</evidence>
<dbReference type="RefSeq" id="WP_344110417.1">
    <property type="nucleotide sequence ID" value="NZ_BAAANE010000004.1"/>
</dbReference>
<dbReference type="EMBL" id="BAAANE010000004">
    <property type="protein sequence ID" value="GAA1629694.1"/>
    <property type="molecule type" value="Genomic_DNA"/>
</dbReference>
<proteinExistence type="predicted"/>
<gene>
    <name evidence="2" type="ORF">GCM10009744_17130</name>
</gene>
<comment type="caution">
    <text evidence="2">The sequence shown here is derived from an EMBL/GenBank/DDBJ whole genome shotgun (WGS) entry which is preliminary data.</text>
</comment>
<accession>A0ABN2F5C3</accession>
<keyword evidence="3" id="KW-1185">Reference proteome</keyword>
<feature type="region of interest" description="Disordered" evidence="1">
    <location>
        <begin position="145"/>
        <end position="166"/>
    </location>
</feature>
<reference evidence="2 3" key="1">
    <citation type="journal article" date="2019" name="Int. J. Syst. Evol. Microbiol.">
        <title>The Global Catalogue of Microorganisms (GCM) 10K type strain sequencing project: providing services to taxonomists for standard genome sequencing and annotation.</title>
        <authorList>
            <consortium name="The Broad Institute Genomics Platform"/>
            <consortium name="The Broad Institute Genome Sequencing Center for Infectious Disease"/>
            <person name="Wu L."/>
            <person name="Ma J."/>
        </authorList>
    </citation>
    <scope>NUCLEOTIDE SEQUENCE [LARGE SCALE GENOMIC DNA]</scope>
    <source>
        <strain evidence="2 3">JCM 14306</strain>
    </source>
</reference>
<organism evidence="2 3">
    <name type="scientific">Kribbella alba</name>
    <dbReference type="NCBI Taxonomy" id="190197"/>
    <lineage>
        <taxon>Bacteria</taxon>
        <taxon>Bacillati</taxon>
        <taxon>Actinomycetota</taxon>
        <taxon>Actinomycetes</taxon>
        <taxon>Propionibacteriales</taxon>
        <taxon>Kribbellaceae</taxon>
        <taxon>Kribbella</taxon>
    </lineage>
</organism>
<protein>
    <submittedName>
        <fullName evidence="2">Uncharacterized protein</fullName>
    </submittedName>
</protein>
<dbReference type="Proteomes" id="UP001501319">
    <property type="component" value="Unassembled WGS sequence"/>
</dbReference>
<evidence type="ECO:0000256" key="1">
    <source>
        <dbReference type="SAM" id="MobiDB-lite"/>
    </source>
</evidence>
<evidence type="ECO:0000313" key="2">
    <source>
        <dbReference type="EMBL" id="GAA1629694.1"/>
    </source>
</evidence>
<name>A0ABN2F5C3_9ACTN</name>
<sequence>MTEPPVPPESPKPASVAVGDLWDERRWRLLEALERQSELFAGLYRRAITALNERPLTPDAIVVAGHCIRDLANGLPDVIGDAGEIPAYVDMSAPTQLLAAVWDNNQDHLGPLHTPIPTGAPPDGPERVMAVPTALVEAARKVAAASRTATENNRRRRSALALGRQEPRPDATVKLFDKSVRAFEIVRHPGRGREIDLDAAIARIDQALPVIEATLEARVGRFFESVEDLMDVISAANKRTEGGQE</sequence>